<organism evidence="1 2">
    <name type="scientific">Cetraspora pellucida</name>
    <dbReference type="NCBI Taxonomy" id="1433469"/>
    <lineage>
        <taxon>Eukaryota</taxon>
        <taxon>Fungi</taxon>
        <taxon>Fungi incertae sedis</taxon>
        <taxon>Mucoromycota</taxon>
        <taxon>Glomeromycotina</taxon>
        <taxon>Glomeromycetes</taxon>
        <taxon>Diversisporales</taxon>
        <taxon>Gigasporaceae</taxon>
        <taxon>Cetraspora</taxon>
    </lineage>
</organism>
<keyword evidence="2" id="KW-1185">Reference proteome</keyword>
<name>A0ACA9MZA8_9GLOM</name>
<gene>
    <name evidence="1" type="ORF">SPELUC_LOCUS7974</name>
</gene>
<dbReference type="Proteomes" id="UP000789366">
    <property type="component" value="Unassembled WGS sequence"/>
</dbReference>
<sequence length="418" mass="47405">MADYLSRKAEQSNHFLKISKFKKLFPCLPQNRIIALDECGFHLNETPRYGYSYKSFRANYRKPSYPGGMKTENFHRFLTNLKLPISEKYHLIMDNLPVHKSKQSCIKLKLTPIKELLASKNIEVLFLPPYTPEMNPVECCFNLIRQWVEKRKPRTYEKLKLEIDKIINILNEKDLTEYFRHCRDYNFNGEEVLKLEKKEKNFIVKTGEGNNFTSRAIVIASGAVEKELGIEGEKKFTNLGVSYCAICDGFLFRNQEVAVVGGGYSALETALYMSNVAKKVYFIHRRSEFRAEPEIVIQTQNNPKIIFLLNSVLTEIQGSEAVEKVLVSNLANNEKSELLVKAVFPCIGLAPFSSFAHKLGVCDRENYVAIKDDCSTAVSGLFAAGDVARATPNKIKQIVTAVAEGAIAAQSVIKYLKK</sequence>
<protein>
    <submittedName>
        <fullName evidence="1">9397_t:CDS:1</fullName>
    </submittedName>
</protein>
<reference evidence="1" key="1">
    <citation type="submission" date="2021-06" db="EMBL/GenBank/DDBJ databases">
        <authorList>
            <person name="Kallberg Y."/>
            <person name="Tangrot J."/>
            <person name="Rosling A."/>
        </authorList>
    </citation>
    <scope>NUCLEOTIDE SEQUENCE</scope>
    <source>
        <strain evidence="1">28 12/20/2015</strain>
    </source>
</reference>
<evidence type="ECO:0000313" key="2">
    <source>
        <dbReference type="Proteomes" id="UP000789366"/>
    </source>
</evidence>
<dbReference type="EMBL" id="CAJVPW010011280">
    <property type="protein sequence ID" value="CAG8624005.1"/>
    <property type="molecule type" value="Genomic_DNA"/>
</dbReference>
<proteinExistence type="predicted"/>
<accession>A0ACA9MZA8</accession>
<comment type="caution">
    <text evidence="1">The sequence shown here is derived from an EMBL/GenBank/DDBJ whole genome shotgun (WGS) entry which is preliminary data.</text>
</comment>
<evidence type="ECO:0000313" key="1">
    <source>
        <dbReference type="EMBL" id="CAG8624005.1"/>
    </source>
</evidence>